<sequence>MFSTNKSCAAWLSHDLLPPPTTHPSQLSSISEQPKTRTLDGYIESGVILPIVAFVNGLRHSEYPALTYGFKVNLNTNGSLASIEGQAFDGDDGHDVDNEDDGISFLSKVCIELDDDTPPVLRAEVAPSIPPRYLLASYISLDLPYEYFDLDTEPYVITHRVSNDPHSPLTSDEEIFATRHGHSDSDRYVPANSMPALEQFLSTAPLAKSHGFRQCKQLSPRYDIEPLLEETLARLRAVARSTFPQFVQFLNRSQTFSLLLDEELTPSEGIAYARTFSCSIVTVDGSVRNLVEASLATWSQFFHTSENMINNEINAYNRLESA</sequence>
<dbReference type="AlphaFoldDB" id="A0A1J8QV10"/>
<organism evidence="1 2">
    <name type="scientific">Rhizopogon vesiculosus</name>
    <dbReference type="NCBI Taxonomy" id="180088"/>
    <lineage>
        <taxon>Eukaryota</taxon>
        <taxon>Fungi</taxon>
        <taxon>Dikarya</taxon>
        <taxon>Basidiomycota</taxon>
        <taxon>Agaricomycotina</taxon>
        <taxon>Agaricomycetes</taxon>
        <taxon>Agaricomycetidae</taxon>
        <taxon>Boletales</taxon>
        <taxon>Suillineae</taxon>
        <taxon>Rhizopogonaceae</taxon>
        <taxon>Rhizopogon</taxon>
    </lineage>
</organism>
<proteinExistence type="predicted"/>
<evidence type="ECO:0000313" key="2">
    <source>
        <dbReference type="Proteomes" id="UP000183567"/>
    </source>
</evidence>
<name>A0A1J8QV10_9AGAM</name>
<accession>A0A1J8QV10</accession>
<gene>
    <name evidence="1" type="ORF">AZE42_08256</name>
</gene>
<protein>
    <submittedName>
        <fullName evidence="1">Uncharacterized protein</fullName>
    </submittedName>
</protein>
<reference evidence="1 2" key="1">
    <citation type="submission" date="2016-03" db="EMBL/GenBank/DDBJ databases">
        <title>Comparative genomics of the ectomycorrhizal sister species Rhizopogon vinicolor and Rhizopogon vesiculosus (Basidiomycota: Boletales) reveals a divergence of the mating type B locus.</title>
        <authorList>
            <person name="Mujic A.B."/>
            <person name="Kuo A."/>
            <person name="Tritt A."/>
            <person name="Lipzen A."/>
            <person name="Chen C."/>
            <person name="Johnson J."/>
            <person name="Sharma A."/>
            <person name="Barry K."/>
            <person name="Grigoriev I.V."/>
            <person name="Spatafora J.W."/>
        </authorList>
    </citation>
    <scope>NUCLEOTIDE SEQUENCE [LARGE SCALE GENOMIC DNA]</scope>
    <source>
        <strain evidence="1 2">AM-OR11-056</strain>
    </source>
</reference>
<dbReference type="Proteomes" id="UP000183567">
    <property type="component" value="Unassembled WGS sequence"/>
</dbReference>
<evidence type="ECO:0000313" key="1">
    <source>
        <dbReference type="EMBL" id="OJA15500.1"/>
    </source>
</evidence>
<keyword evidence="2" id="KW-1185">Reference proteome</keyword>
<dbReference type="EMBL" id="LVVM01003094">
    <property type="protein sequence ID" value="OJA15500.1"/>
    <property type="molecule type" value="Genomic_DNA"/>
</dbReference>
<comment type="caution">
    <text evidence="1">The sequence shown here is derived from an EMBL/GenBank/DDBJ whole genome shotgun (WGS) entry which is preliminary data.</text>
</comment>